<dbReference type="GO" id="GO:0045892">
    <property type="term" value="P:negative regulation of DNA-templated transcription"/>
    <property type="evidence" value="ECO:0007669"/>
    <property type="project" value="TreeGrafter"/>
</dbReference>
<dbReference type="InterPro" id="IPR036388">
    <property type="entry name" value="WH-like_DNA-bd_sf"/>
</dbReference>
<dbReference type="PANTHER" id="PTHR30136:SF24">
    <property type="entry name" value="HTH-TYPE TRANSCRIPTIONAL REPRESSOR ALLR"/>
    <property type="match status" value="1"/>
</dbReference>
<keyword evidence="3" id="KW-0804">Transcription</keyword>
<sequence>MLMVQLSPCVISRREEDIVDSGRVRSGILSRSLDILSAFGPGDVTLPPAELARRAGLSKATGHRIVQEMVSLGVLERSTAGVRIGMRMFEIGQLFPLHSPLRAAALPFLSDLADTTGGALHLAVLDGEEVVYLEIVQPIKGLSSRPGGRLPAISTAAGWAILAFSPEPVIAQVLQRAGVPGRVRNRPPTRDQLAQVRALRYAEDPEGDRGPVVAVAVPVLNLEGYAVAALSLLYPAGAPQLYRFVPALQVAAKGLGRALARPRED</sequence>
<protein>
    <submittedName>
        <fullName evidence="6">IclR family transcriptional regulator</fullName>
    </submittedName>
</protein>
<feature type="domain" description="IclR-ED" evidence="5">
    <location>
        <begin position="87"/>
        <end position="261"/>
    </location>
</feature>
<dbReference type="PROSITE" id="PS51078">
    <property type="entry name" value="ICLR_ED"/>
    <property type="match status" value="1"/>
</dbReference>
<accession>A0A255GZL0</accession>
<keyword evidence="7" id="KW-1185">Reference proteome</keyword>
<name>A0A255GZL0_9ACTN</name>
<reference evidence="6 7" key="1">
    <citation type="submission" date="2017-07" db="EMBL/GenBank/DDBJ databases">
        <title>Draft whole genome sequences of clinical Proprionibacteriaceae strains.</title>
        <authorList>
            <person name="Bernier A.-M."/>
            <person name="Bernard K."/>
            <person name="Domingo M.-C."/>
        </authorList>
    </citation>
    <scope>NUCLEOTIDE SEQUENCE [LARGE SCALE GENOMIC DNA]</scope>
    <source>
        <strain evidence="6 7">NML 130396</strain>
    </source>
</reference>
<dbReference type="Pfam" id="PF09339">
    <property type="entry name" value="HTH_IclR"/>
    <property type="match status" value="1"/>
</dbReference>
<dbReference type="InterPro" id="IPR014757">
    <property type="entry name" value="Tscrpt_reg_IclR_C"/>
</dbReference>
<keyword evidence="2" id="KW-0238">DNA-binding</keyword>
<organism evidence="6 7">
    <name type="scientific">Enemella dayhoffiae</name>
    <dbReference type="NCBI Taxonomy" id="2016507"/>
    <lineage>
        <taxon>Bacteria</taxon>
        <taxon>Bacillati</taxon>
        <taxon>Actinomycetota</taxon>
        <taxon>Actinomycetes</taxon>
        <taxon>Propionibacteriales</taxon>
        <taxon>Propionibacteriaceae</taxon>
        <taxon>Enemella</taxon>
    </lineage>
</organism>
<evidence type="ECO:0000259" key="4">
    <source>
        <dbReference type="PROSITE" id="PS51077"/>
    </source>
</evidence>
<proteinExistence type="predicted"/>
<comment type="caution">
    <text evidence="6">The sequence shown here is derived from an EMBL/GenBank/DDBJ whole genome shotgun (WGS) entry which is preliminary data.</text>
</comment>
<dbReference type="SUPFAM" id="SSF55781">
    <property type="entry name" value="GAF domain-like"/>
    <property type="match status" value="1"/>
</dbReference>
<dbReference type="InterPro" id="IPR005471">
    <property type="entry name" value="Tscrpt_reg_IclR_N"/>
</dbReference>
<evidence type="ECO:0000256" key="3">
    <source>
        <dbReference type="ARBA" id="ARBA00023163"/>
    </source>
</evidence>
<dbReference type="PANTHER" id="PTHR30136">
    <property type="entry name" value="HELIX-TURN-HELIX TRANSCRIPTIONAL REGULATOR, ICLR FAMILY"/>
    <property type="match status" value="1"/>
</dbReference>
<dbReference type="EMBL" id="NMVQ01000023">
    <property type="protein sequence ID" value="OYO20802.1"/>
    <property type="molecule type" value="Genomic_DNA"/>
</dbReference>
<gene>
    <name evidence="6" type="ORF">CGZ93_11250</name>
</gene>
<dbReference type="SMART" id="SM00346">
    <property type="entry name" value="HTH_ICLR"/>
    <property type="match status" value="1"/>
</dbReference>
<evidence type="ECO:0000313" key="7">
    <source>
        <dbReference type="Proteomes" id="UP000216311"/>
    </source>
</evidence>
<dbReference type="AlphaFoldDB" id="A0A255GZL0"/>
<dbReference type="OrthoDB" id="60629at2"/>
<evidence type="ECO:0000256" key="1">
    <source>
        <dbReference type="ARBA" id="ARBA00023015"/>
    </source>
</evidence>
<dbReference type="InterPro" id="IPR029016">
    <property type="entry name" value="GAF-like_dom_sf"/>
</dbReference>
<evidence type="ECO:0000313" key="6">
    <source>
        <dbReference type="EMBL" id="OYO20802.1"/>
    </source>
</evidence>
<dbReference type="GO" id="GO:0003677">
    <property type="term" value="F:DNA binding"/>
    <property type="evidence" value="ECO:0007669"/>
    <property type="project" value="UniProtKB-KW"/>
</dbReference>
<dbReference type="InterPro" id="IPR036390">
    <property type="entry name" value="WH_DNA-bd_sf"/>
</dbReference>
<keyword evidence="1" id="KW-0805">Transcription regulation</keyword>
<dbReference type="Pfam" id="PF01614">
    <property type="entry name" value="IclR_C"/>
    <property type="match status" value="1"/>
</dbReference>
<dbReference type="SUPFAM" id="SSF46785">
    <property type="entry name" value="Winged helix' DNA-binding domain"/>
    <property type="match status" value="1"/>
</dbReference>
<evidence type="ECO:0000256" key="2">
    <source>
        <dbReference type="ARBA" id="ARBA00023125"/>
    </source>
</evidence>
<feature type="domain" description="HTH iclR-type" evidence="4">
    <location>
        <begin position="26"/>
        <end position="93"/>
    </location>
</feature>
<dbReference type="Proteomes" id="UP000216311">
    <property type="component" value="Unassembled WGS sequence"/>
</dbReference>
<dbReference type="PROSITE" id="PS51077">
    <property type="entry name" value="HTH_ICLR"/>
    <property type="match status" value="1"/>
</dbReference>
<dbReference type="Gene3D" id="1.10.10.10">
    <property type="entry name" value="Winged helix-like DNA-binding domain superfamily/Winged helix DNA-binding domain"/>
    <property type="match status" value="1"/>
</dbReference>
<dbReference type="GO" id="GO:0003700">
    <property type="term" value="F:DNA-binding transcription factor activity"/>
    <property type="evidence" value="ECO:0007669"/>
    <property type="project" value="TreeGrafter"/>
</dbReference>
<evidence type="ECO:0000259" key="5">
    <source>
        <dbReference type="PROSITE" id="PS51078"/>
    </source>
</evidence>
<dbReference type="InterPro" id="IPR050707">
    <property type="entry name" value="HTH_MetabolicPath_Reg"/>
</dbReference>
<dbReference type="Gene3D" id="3.30.450.40">
    <property type="match status" value="1"/>
</dbReference>